<dbReference type="Proteomes" id="UP000051450">
    <property type="component" value="Unassembled WGS sequence"/>
</dbReference>
<comment type="caution">
    <text evidence="6">The sequence shown here is derived from an EMBL/GenBank/DDBJ whole genome shotgun (WGS) entry which is preliminary data.</text>
</comment>
<dbReference type="STRING" id="1423719.FC66_GL001046"/>
<dbReference type="PANTHER" id="PTHR30126">
    <property type="entry name" value="HTH-TYPE TRANSCRIPTIONAL REGULATOR"/>
    <property type="match status" value="1"/>
</dbReference>
<dbReference type="Gene3D" id="3.40.190.290">
    <property type="match status" value="2"/>
</dbReference>
<dbReference type="AlphaFoldDB" id="A0A0R1HIB6"/>
<feature type="domain" description="HTH lysR-type" evidence="5">
    <location>
        <begin position="10"/>
        <end position="63"/>
    </location>
</feature>
<evidence type="ECO:0000256" key="2">
    <source>
        <dbReference type="ARBA" id="ARBA00023015"/>
    </source>
</evidence>
<evidence type="ECO:0000256" key="1">
    <source>
        <dbReference type="ARBA" id="ARBA00009437"/>
    </source>
</evidence>
<dbReference type="GO" id="GO:0000976">
    <property type="term" value="F:transcription cis-regulatory region binding"/>
    <property type="evidence" value="ECO:0007669"/>
    <property type="project" value="TreeGrafter"/>
</dbReference>
<reference evidence="6 7" key="1">
    <citation type="journal article" date="2015" name="Genome Announc.">
        <title>Expanding the biotechnology potential of lactobacilli through comparative genomics of 213 strains and associated genera.</title>
        <authorList>
            <person name="Sun Z."/>
            <person name="Harris H.M."/>
            <person name="McCann A."/>
            <person name="Guo C."/>
            <person name="Argimon S."/>
            <person name="Zhang W."/>
            <person name="Yang X."/>
            <person name="Jeffery I.B."/>
            <person name="Cooney J.C."/>
            <person name="Kagawa T.F."/>
            <person name="Liu W."/>
            <person name="Song Y."/>
            <person name="Salvetti E."/>
            <person name="Wrobel A."/>
            <person name="Rasinkangas P."/>
            <person name="Parkhill J."/>
            <person name="Rea M.C."/>
            <person name="O'Sullivan O."/>
            <person name="Ritari J."/>
            <person name="Douillard F.P."/>
            <person name="Paul Ross R."/>
            <person name="Yang R."/>
            <person name="Briner A.E."/>
            <person name="Felis G.E."/>
            <person name="de Vos W.M."/>
            <person name="Barrangou R."/>
            <person name="Klaenhammer T.R."/>
            <person name="Caufield P.W."/>
            <person name="Cui Y."/>
            <person name="Zhang H."/>
            <person name="O'Toole P.W."/>
        </authorList>
    </citation>
    <scope>NUCLEOTIDE SEQUENCE [LARGE SCALE GENOMIC DNA]</scope>
    <source>
        <strain evidence="6 7">DSM 15638</strain>
    </source>
</reference>
<dbReference type="GO" id="GO:0003700">
    <property type="term" value="F:DNA-binding transcription factor activity"/>
    <property type="evidence" value="ECO:0007669"/>
    <property type="project" value="InterPro"/>
</dbReference>
<evidence type="ECO:0000259" key="5">
    <source>
        <dbReference type="PROSITE" id="PS50931"/>
    </source>
</evidence>
<dbReference type="PANTHER" id="PTHR30126:SF40">
    <property type="entry name" value="HTH-TYPE TRANSCRIPTIONAL REGULATOR GLTR"/>
    <property type="match status" value="1"/>
</dbReference>
<dbReference type="SUPFAM" id="SSF46785">
    <property type="entry name" value="Winged helix' DNA-binding domain"/>
    <property type="match status" value="1"/>
</dbReference>
<dbReference type="Pfam" id="PF00126">
    <property type="entry name" value="HTH_1"/>
    <property type="match status" value="1"/>
</dbReference>
<dbReference type="InterPro" id="IPR005119">
    <property type="entry name" value="LysR_subst-bd"/>
</dbReference>
<dbReference type="InterPro" id="IPR036388">
    <property type="entry name" value="WH-like_DNA-bd_sf"/>
</dbReference>
<dbReference type="InterPro" id="IPR036390">
    <property type="entry name" value="WH_DNA-bd_sf"/>
</dbReference>
<dbReference type="Gene3D" id="1.10.10.10">
    <property type="entry name" value="Winged helix-like DNA-binding domain superfamily/Winged helix DNA-binding domain"/>
    <property type="match status" value="1"/>
</dbReference>
<keyword evidence="3" id="KW-0238">DNA-binding</keyword>
<dbReference type="InterPro" id="IPR000847">
    <property type="entry name" value="LysR_HTH_N"/>
</dbReference>
<evidence type="ECO:0000256" key="4">
    <source>
        <dbReference type="ARBA" id="ARBA00023163"/>
    </source>
</evidence>
<gene>
    <name evidence="6" type="ORF">FC66_GL001046</name>
</gene>
<evidence type="ECO:0000256" key="3">
    <source>
        <dbReference type="ARBA" id="ARBA00023125"/>
    </source>
</evidence>
<keyword evidence="2" id="KW-0805">Transcription regulation</keyword>
<accession>A0A0R1HIB6</accession>
<keyword evidence="4" id="KW-0804">Transcription</keyword>
<dbReference type="SUPFAM" id="SSF53850">
    <property type="entry name" value="Periplasmic binding protein-like II"/>
    <property type="match status" value="1"/>
</dbReference>
<evidence type="ECO:0000313" key="6">
    <source>
        <dbReference type="EMBL" id="KRK45816.1"/>
    </source>
</evidence>
<sequence length="278" mass="31977">MEVIGMFKNLEIFKSVYETRNFTTSAQLLFLSQPTISVQVKQLEETLGVMLFERNGRQQIVPTESAILLYQQTQQLLDLWQQDLFALKHQNSNQKISCKIAASHTTAAYLLPDLLRKNKEFMKPLELEVSVLNSSQIMEQLKQHKLDFGFIEQPLTEKKIKRQSLTTDQLVWAGDATEPWLLREQGSGVYHYSINYLKANNLTLDHFMTVKSNSLIVQLLRQGIGQSIVSQTALTDYPEIPVKTLSKQYQREFYLVSRDELPKQIQTFVTQLAGSFIA</sequence>
<protein>
    <recommendedName>
        <fullName evidence="5">HTH lysR-type domain-containing protein</fullName>
    </recommendedName>
</protein>
<dbReference type="EMBL" id="AZDI01000004">
    <property type="protein sequence ID" value="KRK45816.1"/>
    <property type="molecule type" value="Genomic_DNA"/>
</dbReference>
<dbReference type="PATRIC" id="fig|1423719.4.peg.1067"/>
<comment type="similarity">
    <text evidence="1">Belongs to the LysR transcriptional regulatory family.</text>
</comment>
<keyword evidence="7" id="KW-1185">Reference proteome</keyword>
<name>A0A0R1HIB6_9LACO</name>
<organism evidence="6 7">
    <name type="scientific">Dellaglioa algida DSM 15638</name>
    <dbReference type="NCBI Taxonomy" id="1423719"/>
    <lineage>
        <taxon>Bacteria</taxon>
        <taxon>Bacillati</taxon>
        <taxon>Bacillota</taxon>
        <taxon>Bacilli</taxon>
        <taxon>Lactobacillales</taxon>
        <taxon>Lactobacillaceae</taxon>
        <taxon>Dellaglioa</taxon>
    </lineage>
</organism>
<proteinExistence type="inferred from homology"/>
<dbReference type="Pfam" id="PF03466">
    <property type="entry name" value="LysR_substrate"/>
    <property type="match status" value="1"/>
</dbReference>
<dbReference type="PROSITE" id="PS50931">
    <property type="entry name" value="HTH_LYSR"/>
    <property type="match status" value="1"/>
</dbReference>
<evidence type="ECO:0000313" key="7">
    <source>
        <dbReference type="Proteomes" id="UP000051450"/>
    </source>
</evidence>
<dbReference type="PRINTS" id="PR00039">
    <property type="entry name" value="HTHLYSR"/>
</dbReference>